<organism evidence="10 14">
    <name type="scientific">Pseudomonas aeruginosa</name>
    <dbReference type="NCBI Taxonomy" id="287"/>
    <lineage>
        <taxon>Bacteria</taxon>
        <taxon>Pseudomonadati</taxon>
        <taxon>Pseudomonadota</taxon>
        <taxon>Gammaproteobacteria</taxon>
        <taxon>Pseudomonadales</taxon>
        <taxon>Pseudomonadaceae</taxon>
        <taxon>Pseudomonas</taxon>
    </lineage>
</organism>
<reference evidence="7 15" key="6">
    <citation type="submission" date="2019-11" db="EMBL/GenBank/DDBJ databases">
        <title>Genomes of ocular Pseudomonas aeruginosa isolates.</title>
        <authorList>
            <person name="Khan M."/>
            <person name="Rice S.A."/>
            <person name="Willcox M.D.P."/>
            <person name="Stapleton F."/>
        </authorList>
    </citation>
    <scope>NUCLEOTIDE SEQUENCE [LARGE SCALE GENOMIC DNA]</scope>
    <source>
        <strain evidence="7 15">PA221</strain>
    </source>
</reference>
<dbReference type="Pfam" id="PF03466">
    <property type="entry name" value="LysR_substrate"/>
    <property type="match status" value="1"/>
</dbReference>
<evidence type="ECO:0000313" key="11">
    <source>
        <dbReference type="EMBL" id="WOS78270.1"/>
    </source>
</evidence>
<evidence type="ECO:0000313" key="14">
    <source>
        <dbReference type="Proteomes" id="UP000284767"/>
    </source>
</evidence>
<feature type="domain" description="HTH lysR-type" evidence="5">
    <location>
        <begin position="1"/>
        <end position="59"/>
    </location>
</feature>
<dbReference type="RefSeq" id="WP_003083769.1">
    <property type="nucleotide sequence ID" value="NZ_AP014622.1"/>
</dbReference>
<dbReference type="OMA" id="TWMSAHD"/>
<gene>
    <name evidence="6" type="primary">dmlR_16</name>
    <name evidence="9" type="ORF">CAZ10_15815</name>
    <name evidence="7" type="ORF">GNQ48_08750</name>
    <name evidence="8" type="ORF">GUL26_28090</name>
    <name evidence="10" type="ORF">IPC1295_26000</name>
    <name evidence="11" type="ORF">L4V69_03815</name>
    <name evidence="6" type="ORF">PAERUG_P19_London_7_VIM_2_05_10_03479</name>
</gene>
<reference evidence="8" key="7">
    <citation type="submission" date="2020-01" db="EMBL/GenBank/DDBJ databases">
        <title>Bacteria Cultured from War Wounds Associated with the Conflict in Eastern Ukraine.</title>
        <authorList>
            <person name="Snesrud E."/>
            <person name="Galac M.R."/>
            <person name="Mc Gann P."/>
            <person name="Valentine K."/>
            <person name="Viacheslav K."/>
        </authorList>
    </citation>
    <scope>NUCLEOTIDE SEQUENCE</scope>
    <source>
        <strain evidence="8">VNMU148</strain>
    </source>
</reference>
<dbReference type="Proteomes" id="UP000045039">
    <property type="component" value="Unassembled WGS sequence"/>
</dbReference>
<reference evidence="11" key="9">
    <citation type="submission" date="2023-10" db="EMBL/GenBank/DDBJ databases">
        <title>Pathogen: clinical or host-associated sample.</title>
        <authorList>
            <person name="Hergert J."/>
            <person name="Casey R."/>
            <person name="Wagner J."/>
            <person name="Young E.L."/>
            <person name="Oakeson K.F."/>
        </authorList>
    </citation>
    <scope>NUCLEOTIDE SEQUENCE</scope>
    <source>
        <strain evidence="11">2021CK-01020</strain>
    </source>
</reference>
<reference evidence="6" key="1">
    <citation type="submission" date="2015-06" db="EMBL/GenBank/DDBJ databases">
        <authorList>
            <person name="Radhakrishnan R."/>
            <person name="Underwood A."/>
            <person name="Al-Shahib A."/>
        </authorList>
    </citation>
    <scope>NUCLEOTIDE SEQUENCE</scope>
    <source>
        <strain evidence="6">P19_London_7_VIM_2_05_10</strain>
    </source>
</reference>
<evidence type="ECO:0000313" key="15">
    <source>
        <dbReference type="Proteomes" id="UP000433532"/>
    </source>
</evidence>
<accession>A0A1S1BWZ1</accession>
<dbReference type="PANTHER" id="PTHR30537:SF30">
    <property type="entry name" value="TRANSCRIPTIONAL REGULATOR-RELATED"/>
    <property type="match status" value="1"/>
</dbReference>
<dbReference type="EMBL" id="NSNE01000019">
    <property type="protein sequence ID" value="RPM08595.1"/>
    <property type="molecule type" value="Genomic_DNA"/>
</dbReference>
<dbReference type="EMBL" id="CVVU01000207">
    <property type="protein sequence ID" value="CRP11742.1"/>
    <property type="molecule type" value="Genomic_DNA"/>
</dbReference>
<dbReference type="Gene3D" id="3.40.190.290">
    <property type="match status" value="1"/>
</dbReference>
<keyword evidence="2" id="KW-0805">Transcription regulation</keyword>
<evidence type="ECO:0000313" key="6">
    <source>
        <dbReference type="EMBL" id="CRP11742.1"/>
    </source>
</evidence>
<proteinExistence type="inferred from homology"/>
<dbReference type="InterPro" id="IPR000847">
    <property type="entry name" value="LysR_HTH_N"/>
</dbReference>
<evidence type="ECO:0000313" key="9">
    <source>
        <dbReference type="EMBL" id="OTI61341.1"/>
    </source>
</evidence>
<dbReference type="EMBL" id="WOAD01000005">
    <property type="protein sequence ID" value="MUI35094.1"/>
    <property type="molecule type" value="Genomic_DNA"/>
</dbReference>
<dbReference type="FunFam" id="1.10.10.10:FF:000001">
    <property type="entry name" value="LysR family transcriptional regulator"/>
    <property type="match status" value="1"/>
</dbReference>
<dbReference type="SUPFAM" id="SSF53850">
    <property type="entry name" value="Periplasmic binding protein-like II"/>
    <property type="match status" value="1"/>
</dbReference>
<dbReference type="GO" id="GO:0043565">
    <property type="term" value="F:sequence-specific DNA binding"/>
    <property type="evidence" value="ECO:0007669"/>
    <property type="project" value="TreeGrafter"/>
</dbReference>
<evidence type="ECO:0000256" key="4">
    <source>
        <dbReference type="ARBA" id="ARBA00023163"/>
    </source>
</evidence>
<dbReference type="PROSITE" id="PS50931">
    <property type="entry name" value="HTH_LYSR"/>
    <property type="match status" value="1"/>
</dbReference>
<dbReference type="Pfam" id="PF00126">
    <property type="entry name" value="HTH_1"/>
    <property type="match status" value="1"/>
</dbReference>
<evidence type="ECO:0000313" key="7">
    <source>
        <dbReference type="EMBL" id="MUI35094.1"/>
    </source>
</evidence>
<reference evidence="10 14" key="5">
    <citation type="submission" date="2019-01" db="EMBL/GenBank/DDBJ databases">
        <title>The Pseudomonas aeruginosa pan-genome provides new insights on its population structure, horizontal gene transfer and pathogenicity.</title>
        <authorList>
            <person name="Freschi L."/>
            <person name="Vincent A.T."/>
            <person name="Jeukens J."/>
            <person name="Emond-Rheault J.-G."/>
            <person name="Kukavica-Ibrulj I."/>
            <person name="Dupont M.-J."/>
            <person name="Charette S.J."/>
            <person name="Boyle B."/>
            <person name="Levesque R.C."/>
        </authorList>
    </citation>
    <scope>NUCLEOTIDE SEQUENCE [LARGE SCALE GENOMIC DNA]</scope>
    <source>
        <strain evidence="10 14">PA-W36</strain>
    </source>
</reference>
<dbReference type="Proteomes" id="UP000284767">
    <property type="component" value="Unassembled WGS sequence"/>
</dbReference>
<keyword evidence="3" id="KW-0238">DNA-binding</keyword>
<dbReference type="CDD" id="cd08422">
    <property type="entry name" value="PBP2_CrgA_like"/>
    <property type="match status" value="1"/>
</dbReference>
<protein>
    <submittedName>
        <fullName evidence="6 9">Transcriptional regulator</fullName>
    </submittedName>
    <submittedName>
        <fullName evidence="10">LysR family transcriptional regulator</fullName>
    </submittedName>
</protein>
<dbReference type="SMR" id="A0A072ZH76"/>
<dbReference type="EMBL" id="NFFZ01000007">
    <property type="protein sequence ID" value="OTI61341.1"/>
    <property type="molecule type" value="Genomic_DNA"/>
</dbReference>
<dbReference type="EMBL" id="WXZT01000025">
    <property type="protein sequence ID" value="MZZ16133.1"/>
    <property type="molecule type" value="Genomic_DNA"/>
</dbReference>
<evidence type="ECO:0000313" key="10">
    <source>
        <dbReference type="EMBL" id="RPM08595.1"/>
    </source>
</evidence>
<evidence type="ECO:0000256" key="2">
    <source>
        <dbReference type="ARBA" id="ARBA00023015"/>
    </source>
</evidence>
<dbReference type="GO" id="GO:0006351">
    <property type="term" value="P:DNA-templated transcription"/>
    <property type="evidence" value="ECO:0007669"/>
    <property type="project" value="TreeGrafter"/>
</dbReference>
<dbReference type="Proteomes" id="UP000644192">
    <property type="component" value="Unassembled WGS sequence"/>
</dbReference>
<accession>A0A072ZH76</accession>
<evidence type="ECO:0000256" key="3">
    <source>
        <dbReference type="ARBA" id="ARBA00023125"/>
    </source>
</evidence>
<dbReference type="GO" id="GO:0003700">
    <property type="term" value="F:DNA-binding transcription factor activity"/>
    <property type="evidence" value="ECO:0007669"/>
    <property type="project" value="InterPro"/>
</dbReference>
<keyword evidence="4" id="KW-0804">Transcription</keyword>
<evidence type="ECO:0000313" key="8">
    <source>
        <dbReference type="EMBL" id="MZZ16133.1"/>
    </source>
</evidence>
<dbReference type="EMBL" id="CP136986">
    <property type="protein sequence ID" value="WOS78270.1"/>
    <property type="molecule type" value="Genomic_DNA"/>
</dbReference>
<dbReference type="InterPro" id="IPR036390">
    <property type="entry name" value="WH_DNA-bd_sf"/>
</dbReference>
<dbReference type="Proteomes" id="UP001297540">
    <property type="component" value="Chromosome"/>
</dbReference>
<dbReference type="InterPro" id="IPR005119">
    <property type="entry name" value="LysR_subst-bd"/>
</dbReference>
<evidence type="ECO:0000259" key="5">
    <source>
        <dbReference type="PROSITE" id="PS50931"/>
    </source>
</evidence>
<reference evidence="9 13" key="3">
    <citation type="submission" date="2017-05" db="EMBL/GenBank/DDBJ databases">
        <authorList>
            <person name="Song R."/>
            <person name="Chenine A.L."/>
            <person name="Ruprecht R.M."/>
        </authorList>
    </citation>
    <scope>NUCLEOTIDE SEQUENCE [LARGE SCALE GENOMIC DNA]</scope>
    <source>
        <strain evidence="9 13">S567_C10_BS</strain>
    </source>
</reference>
<dbReference type="Gene3D" id="1.10.10.10">
    <property type="entry name" value="Winged helix-like DNA-binding domain superfamily/Winged helix DNA-binding domain"/>
    <property type="match status" value="1"/>
</dbReference>
<evidence type="ECO:0000256" key="1">
    <source>
        <dbReference type="ARBA" id="ARBA00009437"/>
    </source>
</evidence>
<dbReference type="Proteomes" id="UP000194857">
    <property type="component" value="Unassembled WGS sequence"/>
</dbReference>
<reference evidence="11" key="8">
    <citation type="submission" date="2023-06" db="EMBL/GenBank/DDBJ databases">
        <authorList>
            <consortium name="Clinical and Environmental Microbiology Branch: Whole genome sequencing antimicrobial resistance pathogens in the healthcare setting"/>
        </authorList>
    </citation>
    <scope>NUCLEOTIDE SEQUENCE</scope>
    <source>
        <strain evidence="11">2021CK-01020</strain>
    </source>
</reference>
<dbReference type="InterPro" id="IPR036388">
    <property type="entry name" value="WH-like_DNA-bd_sf"/>
</dbReference>
<name>A0A072ZH76_PSEAI</name>
<reference evidence="10 14" key="4">
    <citation type="submission" date="2017-08" db="EMBL/GenBank/DDBJ databases">
        <authorList>
            <person name="Feschi L."/>
            <person name="Jeukens J."/>
            <person name="Emond-Rheault J.-G."/>
            <person name="Kukavica-Ibrulj I."/>
            <person name="Boyle B."/>
            <person name="Levesque R.C."/>
        </authorList>
    </citation>
    <scope>NUCLEOTIDE SEQUENCE [LARGE SCALE GENOMIC DNA]</scope>
    <source>
        <strain evidence="10 14">PA-W36</strain>
    </source>
</reference>
<dbReference type="KEGG" id="paeb:NCGM1900_0115"/>
<evidence type="ECO:0000313" key="13">
    <source>
        <dbReference type="Proteomes" id="UP000194857"/>
    </source>
</evidence>
<evidence type="ECO:0000313" key="12">
    <source>
        <dbReference type="Proteomes" id="UP000045039"/>
    </source>
</evidence>
<dbReference type="Proteomes" id="UP000433532">
    <property type="component" value="Unassembled WGS sequence"/>
</dbReference>
<dbReference type="SUPFAM" id="SSF46785">
    <property type="entry name" value="Winged helix' DNA-binding domain"/>
    <property type="match status" value="1"/>
</dbReference>
<reference evidence="12" key="2">
    <citation type="submission" date="2015-06" db="EMBL/GenBank/DDBJ databases">
        <authorList>
            <person name="Radhakrishnan Rajesh"/>
            <person name="Underwood Anthony"/>
            <person name="Al-Shahib Ali"/>
        </authorList>
    </citation>
    <scope>NUCLEOTIDE SEQUENCE [LARGE SCALE GENOMIC DNA]</scope>
    <source>
        <strain evidence="12">P19_London_7_VIM_2_05_10</strain>
    </source>
</reference>
<comment type="similarity">
    <text evidence="1">Belongs to the LysR transcriptional regulatory family.</text>
</comment>
<dbReference type="PANTHER" id="PTHR30537">
    <property type="entry name" value="HTH-TYPE TRANSCRIPTIONAL REGULATOR"/>
    <property type="match status" value="1"/>
</dbReference>
<sequence length="302" mass="33372">MDSLKGMAIFATVVDKGSMAAAAQSLGMTPSAVSQQIRKLESRAQVTLLHRTTRRLTLTEAGEAFYRSCAQMLAIAEEAERRLGEWRDAPVGELRLAAPVGFSGTLITQALKPLLENHRQLRLQLFFQDERIDLVAERIDLAIRVGNLADSSLVARHLGDWSSVLCAAPAYLRQRAPINRPEQLTEVDWISLNTSNHLNHLTLSGPGGEVCKLRLEPRVAANGMLAVRQFTLDGLGVSYQPLPEVRDALNDGRLQQLLPEWRIPGLGIYAVTPRREAQPAKVKVAIEALRRAFATDGDERWS</sequence>
<dbReference type="AlphaFoldDB" id="A0A072ZH76"/>
<dbReference type="InterPro" id="IPR058163">
    <property type="entry name" value="LysR-type_TF_proteobact-type"/>
</dbReference>